<reference evidence="2 4" key="3">
    <citation type="submission" date="2017-07" db="EMBL/GenBank/DDBJ databases">
        <title>Prevalence of linear plasmids in Cutibacterium (Propionibacterium) acnes isolates obtained from prostatic tissue.</title>
        <authorList>
            <person name="Davidsson S."/>
            <person name="Carlsson J."/>
            <person name="Molling P."/>
            <person name="Andren O."/>
            <person name="Andersson S.-O."/>
            <person name="Brzuszkiewicz E."/>
            <person name="Poehlein A."/>
            <person name="Al-Zeer M."/>
            <person name="Brinkmann V."/>
            <person name="Scavenius C."/>
            <person name="Nazipi S."/>
            <person name="Soderquist B."/>
            <person name="Bruggemann H."/>
        </authorList>
    </citation>
    <scope>NUCLEOTIDE SEQUENCE [LARGE SCALE GENOMIC DNA]</scope>
    <source>
        <strain evidence="2 4">DSM 753</strain>
    </source>
</reference>
<organism evidence="1 3">
    <name type="scientific">[Clostridium] leptum DSM 753</name>
    <dbReference type="NCBI Taxonomy" id="428125"/>
    <lineage>
        <taxon>Bacteria</taxon>
        <taxon>Bacillati</taxon>
        <taxon>Bacillota</taxon>
        <taxon>Clostridia</taxon>
        <taxon>Eubacteriales</taxon>
        <taxon>Oscillospiraceae</taxon>
        <taxon>Oscillospiraceae incertae sedis</taxon>
    </lineage>
</organism>
<reference evidence="1 3" key="1">
    <citation type="submission" date="2007-08" db="EMBL/GenBank/DDBJ databases">
        <title>Draft genome sequence of Clostridium leptum (DSM 753).</title>
        <authorList>
            <person name="Sudarsanam P."/>
            <person name="Ley R."/>
            <person name="Guruge J."/>
            <person name="Turnbaugh P.J."/>
            <person name="Mahowald M."/>
            <person name="Liep D."/>
            <person name="Gordon J."/>
        </authorList>
    </citation>
    <scope>NUCLEOTIDE SEQUENCE [LARGE SCALE GENOMIC DNA]</scope>
    <source>
        <strain evidence="1 3">DSM 753</strain>
    </source>
</reference>
<evidence type="ECO:0000313" key="1">
    <source>
        <dbReference type="EMBL" id="EDO61920.1"/>
    </source>
</evidence>
<comment type="caution">
    <text evidence="1">The sequence shown here is derived from an EMBL/GenBank/DDBJ whole genome shotgun (WGS) entry which is preliminary data.</text>
</comment>
<evidence type="ECO:0000313" key="3">
    <source>
        <dbReference type="Proteomes" id="UP000003490"/>
    </source>
</evidence>
<dbReference type="Proteomes" id="UP000220611">
    <property type="component" value="Unassembled WGS sequence"/>
</dbReference>
<name>A7VS90_9FIRM</name>
<dbReference type="AlphaFoldDB" id="A7VS90"/>
<gene>
    <name evidence="2" type="ORF">CH238_11565</name>
    <name evidence="1" type="ORF">CLOLEP_01428</name>
</gene>
<dbReference type="OrthoDB" id="9873006at2"/>
<dbReference type="EMBL" id="ABCB02000017">
    <property type="protein sequence ID" value="EDO61920.1"/>
    <property type="molecule type" value="Genomic_DNA"/>
</dbReference>
<reference evidence="1 3" key="2">
    <citation type="submission" date="2007-08" db="EMBL/GenBank/DDBJ databases">
        <authorList>
            <person name="Fulton L."/>
            <person name="Clifton S."/>
            <person name="Fulton B."/>
            <person name="Xu J."/>
            <person name="Minx P."/>
            <person name="Pepin K.H."/>
            <person name="Johnson M."/>
            <person name="Thiruvilangam P."/>
            <person name="Bhonagiri V."/>
            <person name="Nash W.E."/>
            <person name="Wang C."/>
            <person name="Mardis E.R."/>
            <person name="Wilson R.K."/>
        </authorList>
    </citation>
    <scope>NUCLEOTIDE SEQUENCE [LARGE SCALE GENOMIC DNA]</scope>
    <source>
        <strain evidence="1 3">DSM 753</strain>
    </source>
</reference>
<accession>A7VS90</accession>
<evidence type="ECO:0000313" key="4">
    <source>
        <dbReference type="Proteomes" id="UP000220611"/>
    </source>
</evidence>
<keyword evidence="4" id="KW-1185">Reference proteome</keyword>
<dbReference type="HOGENOM" id="CLU_2116739_0_0_9"/>
<dbReference type="EMBL" id="NOXF01000010">
    <property type="protein sequence ID" value="PEQ23787.1"/>
    <property type="molecule type" value="Genomic_DNA"/>
</dbReference>
<sequence length="114" mass="12739">MELNYKYAESTVQPTALEVTVETVYLRKDITSITRTSEQGDKTTYWTYQEAALTPQEFNEYTNLLMAENAIKGTNDSDNIVQIMAGQETGDSQQLAIMEAIADLYDAVAAMIPE</sequence>
<dbReference type="eggNOG" id="ENOG5033U8G">
    <property type="taxonomic scope" value="Bacteria"/>
</dbReference>
<dbReference type="Proteomes" id="UP000003490">
    <property type="component" value="Unassembled WGS sequence"/>
</dbReference>
<evidence type="ECO:0000313" key="2">
    <source>
        <dbReference type="EMBL" id="PEQ23787.1"/>
    </source>
</evidence>
<protein>
    <submittedName>
        <fullName evidence="1">Uncharacterized protein</fullName>
    </submittedName>
</protein>
<proteinExistence type="predicted"/>